<gene>
    <name evidence="2" type="ORF">C8P64_3060</name>
</gene>
<dbReference type="RefSeq" id="WP_108172909.1">
    <property type="nucleotide sequence ID" value="NZ_QBKQ01000003.1"/>
</dbReference>
<dbReference type="CDD" id="cd10929">
    <property type="entry name" value="CE4_u5"/>
    <property type="match status" value="1"/>
</dbReference>
<proteinExistence type="predicted"/>
<keyword evidence="3" id="KW-1185">Reference proteome</keyword>
<feature type="domain" description="NodB homology" evidence="1">
    <location>
        <begin position="38"/>
        <end position="181"/>
    </location>
</feature>
<dbReference type="GO" id="GO:0005975">
    <property type="term" value="P:carbohydrate metabolic process"/>
    <property type="evidence" value="ECO:0007669"/>
    <property type="project" value="InterPro"/>
</dbReference>
<dbReference type="InterPro" id="IPR011330">
    <property type="entry name" value="Glyco_hydro/deAcase_b/a-brl"/>
</dbReference>
<accession>A0A2T6AFM6</accession>
<dbReference type="AlphaFoldDB" id="A0A2T6AFM6"/>
<dbReference type="OrthoDB" id="7836272at2"/>
<dbReference type="Gene3D" id="3.20.20.370">
    <property type="entry name" value="Glycoside hydrolase/deacetylase"/>
    <property type="match status" value="1"/>
</dbReference>
<comment type="caution">
    <text evidence="2">The sequence shown here is derived from an EMBL/GenBank/DDBJ whole genome shotgun (WGS) entry which is preliminary data.</text>
</comment>
<organism evidence="2 3">
    <name type="scientific">Christiangramia gaetbulicola</name>
    <dbReference type="NCBI Taxonomy" id="703340"/>
    <lineage>
        <taxon>Bacteria</taxon>
        <taxon>Pseudomonadati</taxon>
        <taxon>Bacteroidota</taxon>
        <taxon>Flavobacteriia</taxon>
        <taxon>Flavobacteriales</taxon>
        <taxon>Flavobacteriaceae</taxon>
        <taxon>Christiangramia</taxon>
    </lineage>
</organism>
<dbReference type="InterPro" id="IPR002509">
    <property type="entry name" value="NODB_dom"/>
</dbReference>
<dbReference type="GO" id="GO:0016810">
    <property type="term" value="F:hydrolase activity, acting on carbon-nitrogen (but not peptide) bonds"/>
    <property type="evidence" value="ECO:0007669"/>
    <property type="project" value="InterPro"/>
</dbReference>
<dbReference type="Proteomes" id="UP000244174">
    <property type="component" value="Unassembled WGS sequence"/>
</dbReference>
<protein>
    <submittedName>
        <fullName evidence="2">Polysaccharide deacetylase</fullName>
    </submittedName>
</protein>
<reference evidence="2 3" key="1">
    <citation type="submission" date="2018-04" db="EMBL/GenBank/DDBJ databases">
        <title>Genomic Encyclopedia of Archaeal and Bacterial Type Strains, Phase II (KMG-II): from individual species to whole genera.</title>
        <authorList>
            <person name="Goeker M."/>
        </authorList>
    </citation>
    <scope>NUCLEOTIDE SEQUENCE [LARGE SCALE GENOMIC DNA]</scope>
    <source>
        <strain evidence="2 3">DSM 23082</strain>
    </source>
</reference>
<dbReference type="EMBL" id="QBKQ01000003">
    <property type="protein sequence ID" value="PTX42630.1"/>
    <property type="molecule type" value="Genomic_DNA"/>
</dbReference>
<dbReference type="Pfam" id="PF01522">
    <property type="entry name" value="Polysacc_deac_1"/>
    <property type="match status" value="1"/>
</dbReference>
<evidence type="ECO:0000259" key="1">
    <source>
        <dbReference type="Pfam" id="PF01522"/>
    </source>
</evidence>
<name>A0A2T6AFM6_9FLAO</name>
<evidence type="ECO:0000313" key="2">
    <source>
        <dbReference type="EMBL" id="PTX42630.1"/>
    </source>
</evidence>
<dbReference type="SUPFAM" id="SSF88713">
    <property type="entry name" value="Glycoside hydrolase/deacetylase"/>
    <property type="match status" value="1"/>
</dbReference>
<sequence>MSKNGYLIISLDFELIWGVFDVIDLQDKRRYFENTIKVIPEILSLFKENDIHCTWAIVGMLFNRNWEEWKRNIPQNKPDYLNEKLSAYNYGSNHNSEEDDSFFFAPQLIRSIKNTKGQEVGTHTYSHYYCLEDSQNEVQFSNDLDIAINVAKDYGIELKSLVFPRNQLKDSYLKICKSKGILNVRSNPLSWYWDDPTSESILVKVARTGDAYLNFGKKSYSLENLETSNDLPLEQPASRFLRPVEGQNFIRDLKIERIKREMTSAAKAGEIYHLWWHPHNFGVEPEESMLDIMKIINHYKELNVKFNFQSLNMDELGALVLNKV</sequence>
<evidence type="ECO:0000313" key="3">
    <source>
        <dbReference type="Proteomes" id="UP000244174"/>
    </source>
</evidence>